<organism evidence="1 2">
    <name type="scientific">Fusarium ambrosium</name>
    <dbReference type="NCBI Taxonomy" id="131363"/>
    <lineage>
        <taxon>Eukaryota</taxon>
        <taxon>Fungi</taxon>
        <taxon>Dikarya</taxon>
        <taxon>Ascomycota</taxon>
        <taxon>Pezizomycotina</taxon>
        <taxon>Sordariomycetes</taxon>
        <taxon>Hypocreomycetidae</taxon>
        <taxon>Hypocreales</taxon>
        <taxon>Nectriaceae</taxon>
        <taxon>Fusarium</taxon>
        <taxon>Fusarium solani species complex</taxon>
    </lineage>
</organism>
<reference evidence="1 2" key="1">
    <citation type="submission" date="2017-06" db="EMBL/GenBank/DDBJ databases">
        <title>Cmopartive genomic analysis of Ambrosia Fusariam Clade fungi.</title>
        <authorList>
            <person name="Stajich J.E."/>
            <person name="Carrillo J."/>
            <person name="Kijimoto T."/>
            <person name="Eskalen A."/>
            <person name="O'Donnell K."/>
            <person name="Kasson M."/>
        </authorList>
    </citation>
    <scope>NUCLEOTIDE SEQUENCE [LARGE SCALE GENOMIC DNA]</scope>
    <source>
        <strain evidence="1 2">NRRL 20438</strain>
    </source>
</reference>
<comment type="caution">
    <text evidence="1">The sequence shown here is derived from an EMBL/GenBank/DDBJ whole genome shotgun (WGS) entry which is preliminary data.</text>
</comment>
<accession>A0A428TU93</accession>
<keyword evidence="2" id="KW-1185">Reference proteome</keyword>
<gene>
    <name evidence="1" type="ORF">CDV31_009504</name>
</gene>
<dbReference type="Proteomes" id="UP000288429">
    <property type="component" value="Unassembled WGS sequence"/>
</dbReference>
<evidence type="ECO:0000313" key="1">
    <source>
        <dbReference type="EMBL" id="RSM05574.1"/>
    </source>
</evidence>
<dbReference type="EMBL" id="NIZV01000136">
    <property type="protein sequence ID" value="RSM05574.1"/>
    <property type="molecule type" value="Genomic_DNA"/>
</dbReference>
<dbReference type="AlphaFoldDB" id="A0A428TU93"/>
<proteinExistence type="predicted"/>
<evidence type="ECO:0000313" key="2">
    <source>
        <dbReference type="Proteomes" id="UP000288429"/>
    </source>
</evidence>
<sequence>MVWIENPSEQNAFSRTIMPNARWEVARWTILRRNSRITEYDTLEEPFIYTARWLRQVSRVAKQVIVIHPA</sequence>
<name>A0A428TU93_9HYPO</name>
<protein>
    <submittedName>
        <fullName evidence="1">Uncharacterized protein</fullName>
    </submittedName>
</protein>